<sequence length="51" mass="5935">MCYHNIISIPSFGLILHALVDFVMQEYNEITDTFRIKSYIQKNDTNQQGAL</sequence>
<evidence type="ECO:0000313" key="2">
    <source>
        <dbReference type="Proteomes" id="UP000831817"/>
    </source>
</evidence>
<organism evidence="1 2">
    <name type="scientific">Methanothermobacter tenebrarum</name>
    <dbReference type="NCBI Taxonomy" id="680118"/>
    <lineage>
        <taxon>Archaea</taxon>
        <taxon>Methanobacteriati</taxon>
        <taxon>Methanobacteriota</taxon>
        <taxon>Methanomada group</taxon>
        <taxon>Methanobacteria</taxon>
        <taxon>Methanobacteriales</taxon>
        <taxon>Methanobacteriaceae</taxon>
        <taxon>Methanothermobacter</taxon>
    </lineage>
</organism>
<proteinExistence type="predicted"/>
<keyword evidence="2" id="KW-1185">Reference proteome</keyword>
<name>A0ABM7YDW3_9EURY</name>
<gene>
    <name evidence="1" type="ORF">MTTB_p100</name>
</gene>
<evidence type="ECO:0000313" key="1">
    <source>
        <dbReference type="EMBL" id="BDH80230.1"/>
    </source>
</evidence>
<accession>A0ABM7YDW3</accession>
<keyword evidence="1" id="KW-0614">Plasmid</keyword>
<evidence type="ECO:0008006" key="3">
    <source>
        <dbReference type="Google" id="ProtNLM"/>
    </source>
</evidence>
<geneLocation type="plasmid" evidence="1 2">
    <name>pRMAS01</name>
</geneLocation>
<protein>
    <recommendedName>
        <fullName evidence="3">DUF3307 domain-containing protein</fullName>
    </recommendedName>
</protein>
<dbReference type="EMBL" id="AP025699">
    <property type="protein sequence ID" value="BDH80230.1"/>
    <property type="molecule type" value="Genomic_DNA"/>
</dbReference>
<reference evidence="1 2" key="1">
    <citation type="submission" date="2022-04" db="EMBL/GenBank/DDBJ databases">
        <title>Complete genome of Methanothermobacter tenebrarum strain RMAS.</title>
        <authorList>
            <person name="Nakamura K."/>
            <person name="Oshima K."/>
            <person name="Hattori M."/>
            <person name="Kamagata Y."/>
            <person name="Takamizawa K."/>
        </authorList>
    </citation>
    <scope>NUCLEOTIDE SEQUENCE [LARGE SCALE GENOMIC DNA]</scope>
    <source>
        <strain evidence="1 2">RMAS</strain>
        <plasmid evidence="1 2">pRMAS01</plasmid>
    </source>
</reference>
<dbReference type="Proteomes" id="UP000831817">
    <property type="component" value="Plasmid pRMAS01"/>
</dbReference>